<dbReference type="InterPro" id="IPR002734">
    <property type="entry name" value="RibDG_C"/>
</dbReference>
<name>A0AB39HT33_9BACI</name>
<dbReference type="RefSeq" id="WP_368654172.1">
    <property type="nucleotide sequence ID" value="NZ_CP162599.1"/>
</dbReference>
<dbReference type="PANTHER" id="PTHR38011:SF12">
    <property type="entry name" value="BIFUNCTIONAL DEAMINASE-REDUCTASE DOMAIN PROTEIN"/>
    <property type="match status" value="1"/>
</dbReference>
<dbReference type="Gene3D" id="3.40.430.10">
    <property type="entry name" value="Dihydrofolate Reductase, subunit A"/>
    <property type="match status" value="1"/>
</dbReference>
<evidence type="ECO:0000259" key="1">
    <source>
        <dbReference type="Pfam" id="PF01872"/>
    </source>
</evidence>
<gene>
    <name evidence="2" type="ORF">AB4Y30_03810</name>
</gene>
<dbReference type="EMBL" id="CP162599">
    <property type="protein sequence ID" value="XDK33494.1"/>
    <property type="molecule type" value="Genomic_DNA"/>
</dbReference>
<dbReference type="InterPro" id="IPR024072">
    <property type="entry name" value="DHFR-like_dom_sf"/>
</dbReference>
<dbReference type="GO" id="GO:0008703">
    <property type="term" value="F:5-amino-6-(5-phosphoribosylamino)uracil reductase activity"/>
    <property type="evidence" value="ECO:0007669"/>
    <property type="project" value="InterPro"/>
</dbReference>
<evidence type="ECO:0000313" key="2">
    <source>
        <dbReference type="EMBL" id="XDK33494.1"/>
    </source>
</evidence>
<dbReference type="PANTHER" id="PTHR38011">
    <property type="entry name" value="DIHYDROFOLATE REDUCTASE FAMILY PROTEIN (AFU_ORTHOLOGUE AFUA_8G06820)"/>
    <property type="match status" value="1"/>
</dbReference>
<organism evidence="2">
    <name type="scientific">Ornithinibacillus sp. 4-3</name>
    <dbReference type="NCBI Taxonomy" id="3231488"/>
    <lineage>
        <taxon>Bacteria</taxon>
        <taxon>Bacillati</taxon>
        <taxon>Bacillota</taxon>
        <taxon>Bacilli</taxon>
        <taxon>Bacillales</taxon>
        <taxon>Bacillaceae</taxon>
        <taxon>Ornithinibacillus</taxon>
    </lineage>
</organism>
<reference evidence="2" key="1">
    <citation type="submission" date="2024-07" db="EMBL/GenBank/DDBJ databases">
        <title>Halotolerant mesophilic bacterium Ornithinibacillus sp. 4-3, sp. nov., isolated from soil.</title>
        <authorList>
            <person name="Sidarenka A.V."/>
            <person name="Guliayeva D.E."/>
            <person name="Leanovich S.I."/>
            <person name="Hileuskaya K.S."/>
            <person name="Akhremchuk A.E."/>
            <person name="Sikolenko M.A."/>
            <person name="Valentovich L.N."/>
        </authorList>
    </citation>
    <scope>NUCLEOTIDE SEQUENCE</scope>
    <source>
        <strain evidence="2">4-3</strain>
    </source>
</reference>
<dbReference type="SUPFAM" id="SSF53597">
    <property type="entry name" value="Dihydrofolate reductase-like"/>
    <property type="match status" value="1"/>
</dbReference>
<dbReference type="Pfam" id="PF01872">
    <property type="entry name" value="RibD_C"/>
    <property type="match status" value="1"/>
</dbReference>
<protein>
    <submittedName>
        <fullName evidence="2">Dihydrofolate reductase family protein</fullName>
    </submittedName>
</protein>
<feature type="domain" description="Bacterial bifunctional deaminase-reductase C-terminal" evidence="1">
    <location>
        <begin position="3"/>
        <end position="193"/>
    </location>
</feature>
<dbReference type="InterPro" id="IPR050765">
    <property type="entry name" value="Riboflavin_Biosynth_HTPR"/>
</dbReference>
<sequence length="202" mass="22186">MGKVILDISMSLDGFIAGLNDNQEQPLGANGEIIHEWLFSGDQPSRYNDFFRLSSINKEVFDGSIPDIGAMVVGRRTFDIVNGWGGSHPIQGIPIFIVTHEAPENYLENHTSFTFVTDGIKSAIEQANKAANGKNISIGAASIAQQCVQAKLLDEMHLHISPILLGNGIRLFDQIGQEHIKLESKEVVDGSDVVHVKYKILY</sequence>
<accession>A0AB39HT33</accession>
<dbReference type="GO" id="GO:0009231">
    <property type="term" value="P:riboflavin biosynthetic process"/>
    <property type="evidence" value="ECO:0007669"/>
    <property type="project" value="InterPro"/>
</dbReference>
<proteinExistence type="predicted"/>
<dbReference type="AlphaFoldDB" id="A0AB39HT33"/>